<evidence type="ECO:0008006" key="7">
    <source>
        <dbReference type="Google" id="ProtNLM"/>
    </source>
</evidence>
<feature type="compositionally biased region" description="Low complexity" evidence="4">
    <location>
        <begin position="53"/>
        <end position="67"/>
    </location>
</feature>
<organism evidence="5 6">
    <name type="scientific">Saponaria officinalis</name>
    <name type="common">Common soapwort</name>
    <name type="synonym">Lychnis saponaria</name>
    <dbReference type="NCBI Taxonomy" id="3572"/>
    <lineage>
        <taxon>Eukaryota</taxon>
        <taxon>Viridiplantae</taxon>
        <taxon>Streptophyta</taxon>
        <taxon>Embryophyta</taxon>
        <taxon>Tracheophyta</taxon>
        <taxon>Spermatophyta</taxon>
        <taxon>Magnoliopsida</taxon>
        <taxon>eudicotyledons</taxon>
        <taxon>Gunneridae</taxon>
        <taxon>Pentapetalae</taxon>
        <taxon>Caryophyllales</taxon>
        <taxon>Caryophyllaceae</taxon>
        <taxon>Caryophylleae</taxon>
        <taxon>Saponaria</taxon>
    </lineage>
</organism>
<evidence type="ECO:0000256" key="3">
    <source>
        <dbReference type="ARBA" id="ARBA00023242"/>
    </source>
</evidence>
<keyword evidence="6" id="KW-1185">Reference proteome</keyword>
<feature type="region of interest" description="Disordered" evidence="4">
    <location>
        <begin position="614"/>
        <end position="705"/>
    </location>
</feature>
<feature type="compositionally biased region" description="Polar residues" evidence="4">
    <location>
        <begin position="36"/>
        <end position="45"/>
    </location>
</feature>
<evidence type="ECO:0000313" key="5">
    <source>
        <dbReference type="EMBL" id="KAK9690176.1"/>
    </source>
</evidence>
<feature type="compositionally biased region" description="Basic and acidic residues" evidence="4">
    <location>
        <begin position="220"/>
        <end position="254"/>
    </location>
</feature>
<comment type="subcellular location">
    <subcellularLocation>
        <location evidence="1">Nucleus</location>
    </subcellularLocation>
</comment>
<feature type="compositionally biased region" description="Basic and acidic residues" evidence="4">
    <location>
        <begin position="638"/>
        <end position="656"/>
    </location>
</feature>
<evidence type="ECO:0000256" key="2">
    <source>
        <dbReference type="ARBA" id="ARBA00007560"/>
    </source>
</evidence>
<gene>
    <name evidence="5" type="ORF">RND81_09G109500</name>
</gene>
<proteinExistence type="inferred from homology"/>
<accession>A0AAW1IK69</accession>
<feature type="compositionally biased region" description="Pro residues" evidence="4">
    <location>
        <begin position="132"/>
        <end position="173"/>
    </location>
</feature>
<feature type="compositionally biased region" description="Acidic residues" evidence="4">
    <location>
        <begin position="693"/>
        <end position="705"/>
    </location>
</feature>
<dbReference type="PANTHER" id="PTHR23188:SF12">
    <property type="entry name" value="RNA POLYMERASE II-ASSOCIATED FACTOR 1 HOMOLOG"/>
    <property type="match status" value="1"/>
</dbReference>
<dbReference type="GO" id="GO:0006368">
    <property type="term" value="P:transcription elongation by RNA polymerase II"/>
    <property type="evidence" value="ECO:0007669"/>
    <property type="project" value="InterPro"/>
</dbReference>
<keyword evidence="3" id="KW-0539">Nucleus</keyword>
<dbReference type="GO" id="GO:0000993">
    <property type="term" value="F:RNA polymerase II complex binding"/>
    <property type="evidence" value="ECO:0007669"/>
    <property type="project" value="TreeGrafter"/>
</dbReference>
<feature type="compositionally biased region" description="Low complexity" evidence="4">
    <location>
        <begin position="116"/>
        <end position="131"/>
    </location>
</feature>
<dbReference type="GO" id="GO:0016593">
    <property type="term" value="C:Cdc73/Paf1 complex"/>
    <property type="evidence" value="ECO:0007669"/>
    <property type="project" value="InterPro"/>
</dbReference>
<evidence type="ECO:0000256" key="1">
    <source>
        <dbReference type="ARBA" id="ARBA00004123"/>
    </source>
</evidence>
<dbReference type="AlphaFoldDB" id="A0AAW1IK69"/>
<reference evidence="5" key="1">
    <citation type="submission" date="2024-03" db="EMBL/GenBank/DDBJ databases">
        <title>WGS assembly of Saponaria officinalis var. Norfolk2.</title>
        <authorList>
            <person name="Jenkins J."/>
            <person name="Shu S."/>
            <person name="Grimwood J."/>
            <person name="Barry K."/>
            <person name="Goodstein D."/>
            <person name="Schmutz J."/>
            <person name="Leebens-Mack J."/>
            <person name="Osbourn A."/>
        </authorList>
    </citation>
    <scope>NUCLEOTIDE SEQUENCE [LARGE SCALE GENOMIC DNA]</scope>
    <source>
        <strain evidence="5">JIC</strain>
    </source>
</reference>
<dbReference type="EMBL" id="JBDFQZ010000009">
    <property type="protein sequence ID" value="KAK9690176.1"/>
    <property type="molecule type" value="Genomic_DNA"/>
</dbReference>
<dbReference type="Pfam" id="PF03985">
    <property type="entry name" value="Paf1"/>
    <property type="match status" value="1"/>
</dbReference>
<dbReference type="GO" id="GO:0003682">
    <property type="term" value="F:chromatin binding"/>
    <property type="evidence" value="ECO:0007669"/>
    <property type="project" value="TreeGrafter"/>
</dbReference>
<name>A0AAW1IK69_SAPOF</name>
<feature type="compositionally biased region" description="Basic and acidic residues" evidence="4">
    <location>
        <begin position="277"/>
        <end position="294"/>
    </location>
</feature>
<feature type="compositionally biased region" description="Basic and acidic residues" evidence="4">
    <location>
        <begin position="176"/>
        <end position="194"/>
    </location>
</feature>
<feature type="region of interest" description="Disordered" evidence="4">
    <location>
        <begin position="1"/>
        <end position="294"/>
    </location>
</feature>
<dbReference type="PANTHER" id="PTHR23188">
    <property type="entry name" value="RNA POLYMERASE II-ASSOCIATED FACTOR 1 HOMOLOG"/>
    <property type="match status" value="1"/>
</dbReference>
<sequence>MASYRPFPPPAQPPTFAPPPPAQNPLTPPPPRPQPHGNQFPQNWGSAPPPFPQNFNQMPPNSNFHSYQPPPPPPPQQQSQQYPFQPPPPPPPPDSSYAPPPPPPPSGGQGSGNVHPQYFPSSQYSQFSQQPPLQPMQPPPPPPPPPPPASPPPSLSAPPPPPPPASPPPPPPQKESVQDRGRQERDRRAHKEANPQHVSSRQQKPPVPPGNAKKTNGHNGRVETEEERRLRKKREMEKARQEEKHKQQLKEAHQNRQKPQVPASGVKVHGSVSGLKVGEKRAAPVLAGDRDENPMKRQTAFMCRMKFRNELPDPSAQPKLMTIKRDKERFTRYTITSLEKMHKPKLYVEPDLGIPLDLLDLSVYKYSPPKERRPLAPEDEELLRDDEAVTPLKKDGIKRKERPSDHGLSWLVKTQYISPLSNEGAKQSLTEKQAKELRELKEGRNFLHNVNDRERQIQDILASFEACKSRPVHATNKNLKPVEVLPLLPYFDRYDDKFVVANFDGEPTADAEMFGKMPKSVRDDIESKAIMKSFTAPGSDPSKPDRFLGYMAPTLDELSKDIYDEDEDVSYTWVREYNWDVKGEDLEDLSTYLVSFDDDTARYLPLPTKLALRKRRSKEGKSQDESEQFVAPGKLTVRRRENTSVIERKESMDHSYSRHGASTSQTAGYDFEEDDQEPVDAGDDDHMGHYSEAEAEAEADEYMSD</sequence>
<dbReference type="InterPro" id="IPR007133">
    <property type="entry name" value="RNA_pol_II-assoc_Paf1"/>
</dbReference>
<evidence type="ECO:0000313" key="6">
    <source>
        <dbReference type="Proteomes" id="UP001443914"/>
    </source>
</evidence>
<feature type="compositionally biased region" description="Pro residues" evidence="4">
    <location>
        <begin position="1"/>
        <end position="34"/>
    </location>
</feature>
<evidence type="ECO:0000256" key="4">
    <source>
        <dbReference type="SAM" id="MobiDB-lite"/>
    </source>
</evidence>
<protein>
    <recommendedName>
        <fullName evidence="7">Protein PAF1 homolog</fullName>
    </recommendedName>
</protein>
<comment type="similarity">
    <text evidence="2">Belongs to the PAF1 family.</text>
</comment>
<comment type="caution">
    <text evidence="5">The sequence shown here is derived from an EMBL/GenBank/DDBJ whole genome shotgun (WGS) entry which is preliminary data.</text>
</comment>
<feature type="compositionally biased region" description="Acidic residues" evidence="4">
    <location>
        <begin position="670"/>
        <end position="683"/>
    </location>
</feature>
<dbReference type="Proteomes" id="UP001443914">
    <property type="component" value="Unassembled WGS sequence"/>
</dbReference>
<feature type="compositionally biased region" description="Pro residues" evidence="4">
    <location>
        <begin position="84"/>
        <end position="106"/>
    </location>
</feature>